<gene>
    <name evidence="2" type="ORF">SVXNc_0461</name>
</gene>
<dbReference type="RefSeq" id="WP_347722352.1">
    <property type="nucleotide sequence ID" value="NZ_CP104395.1"/>
</dbReference>
<dbReference type="InterPro" id="IPR007211">
    <property type="entry name" value="DUF378"/>
</dbReference>
<protein>
    <recommendedName>
        <fullName evidence="4">DUF378 domain-containing protein</fullName>
    </recommendedName>
</protein>
<keyword evidence="1" id="KW-1133">Transmembrane helix</keyword>
<feature type="transmembrane region" description="Helical" evidence="1">
    <location>
        <begin position="51"/>
        <end position="69"/>
    </location>
</feature>
<dbReference type="EMBL" id="CP104395">
    <property type="protein sequence ID" value="WEL19482.1"/>
    <property type="molecule type" value="Genomic_DNA"/>
</dbReference>
<organism evidence="2 3">
    <name type="scientific">Candidatus Nanohalococcus occultus</name>
    <dbReference type="NCBI Taxonomy" id="2978047"/>
    <lineage>
        <taxon>Archaea</taxon>
        <taxon>Candidatus Nanohalarchaeota</taxon>
        <taxon>Candidatus Nanohalarchaeota incertae sedis</taxon>
        <taxon>Candidatus Nanohalococcus</taxon>
    </lineage>
</organism>
<feature type="transmembrane region" description="Helical" evidence="1">
    <location>
        <begin position="12"/>
        <end position="31"/>
    </location>
</feature>
<reference evidence="2 3" key="1">
    <citation type="submission" date="2022-09" db="EMBL/GenBank/DDBJ databases">
        <title>Xylan utilization by haloarchaea-nanohaloarchaea associations.</title>
        <authorList>
            <person name="Yakimov M."/>
        </authorList>
    </citation>
    <scope>NUCLEOTIDE SEQUENCE [LARGE SCALE GENOMIC DNA]</scope>
    <source>
        <strain evidence="2 3">SVXNc</strain>
    </source>
</reference>
<accession>A0ABY8CE66</accession>
<evidence type="ECO:0008006" key="4">
    <source>
        <dbReference type="Google" id="ProtNLM"/>
    </source>
</evidence>
<sequence length="78" mass="8501">MNEEEILSQASFWLVVSGSLLIGLEGLGLLAGNQLNPLNMITGRIAETVRTAIYILVGLSGLHQAYFGYSSFKKELEN</sequence>
<evidence type="ECO:0000313" key="2">
    <source>
        <dbReference type="EMBL" id="WEL19482.1"/>
    </source>
</evidence>
<name>A0ABY8CE66_9ARCH</name>
<dbReference type="GeneID" id="98290496"/>
<keyword evidence="1" id="KW-0472">Membrane</keyword>
<evidence type="ECO:0000313" key="3">
    <source>
        <dbReference type="Proteomes" id="UP001218034"/>
    </source>
</evidence>
<keyword evidence="3" id="KW-1185">Reference proteome</keyword>
<dbReference type="Pfam" id="PF04070">
    <property type="entry name" value="DUF378"/>
    <property type="match status" value="1"/>
</dbReference>
<proteinExistence type="predicted"/>
<dbReference type="Proteomes" id="UP001218034">
    <property type="component" value="Chromosome"/>
</dbReference>
<evidence type="ECO:0000256" key="1">
    <source>
        <dbReference type="SAM" id="Phobius"/>
    </source>
</evidence>
<keyword evidence="1" id="KW-0812">Transmembrane</keyword>